<reference evidence="1 2" key="1">
    <citation type="submission" date="2011-12" db="EMBL/GenBank/DDBJ databases">
        <title>Whole genome shotgun sequence of Gordonia effusa NBRC 100432.</title>
        <authorList>
            <person name="Yoshida I."/>
            <person name="Takarada H."/>
            <person name="Hosoyama A."/>
            <person name="Tsuchikane K."/>
            <person name="Katsumata H."/>
            <person name="Yamazaki S."/>
            <person name="Fujita N."/>
        </authorList>
    </citation>
    <scope>NUCLEOTIDE SEQUENCE [LARGE SCALE GENOMIC DNA]</scope>
    <source>
        <strain evidence="1 2">NBRC 100432</strain>
    </source>
</reference>
<evidence type="ECO:0000313" key="1">
    <source>
        <dbReference type="EMBL" id="GAB18570.1"/>
    </source>
</evidence>
<dbReference type="AlphaFoldDB" id="H0R0G9"/>
<proteinExistence type="predicted"/>
<accession>H0R0G9</accession>
<dbReference type="Proteomes" id="UP000035034">
    <property type="component" value="Unassembled WGS sequence"/>
</dbReference>
<sequence length="73" mass="7581">MSNDEAGTPANWIAIIGARTETPPLIDEGSEPQPVDFTVCSIGFAGPLNAERLEATAALTANRPRLMVGDGSV</sequence>
<evidence type="ECO:0000313" key="2">
    <source>
        <dbReference type="Proteomes" id="UP000035034"/>
    </source>
</evidence>
<organism evidence="1 2">
    <name type="scientific">Gordonia effusa NBRC 100432</name>
    <dbReference type="NCBI Taxonomy" id="1077974"/>
    <lineage>
        <taxon>Bacteria</taxon>
        <taxon>Bacillati</taxon>
        <taxon>Actinomycetota</taxon>
        <taxon>Actinomycetes</taxon>
        <taxon>Mycobacteriales</taxon>
        <taxon>Gordoniaceae</taxon>
        <taxon>Gordonia</taxon>
    </lineage>
</organism>
<gene>
    <name evidence="1" type="ORF">GOEFS_059_00040</name>
</gene>
<keyword evidence="2" id="KW-1185">Reference proteome</keyword>
<dbReference type="EMBL" id="BAEH01000059">
    <property type="protein sequence ID" value="GAB18570.1"/>
    <property type="molecule type" value="Genomic_DNA"/>
</dbReference>
<protein>
    <submittedName>
        <fullName evidence="1">Uncharacterized protein</fullName>
    </submittedName>
</protein>
<name>H0R0G9_9ACTN</name>
<comment type="caution">
    <text evidence="1">The sequence shown here is derived from an EMBL/GenBank/DDBJ whole genome shotgun (WGS) entry which is preliminary data.</text>
</comment>